<feature type="non-terminal residue" evidence="4">
    <location>
        <position position="429"/>
    </location>
</feature>
<evidence type="ECO:0000256" key="2">
    <source>
        <dbReference type="SAM" id="MobiDB-lite"/>
    </source>
</evidence>
<name>A0A0P7UQV4_SCLFO</name>
<dbReference type="AlphaFoldDB" id="A0A0P7UQV4"/>
<dbReference type="GO" id="GO:0031625">
    <property type="term" value="F:ubiquitin protein ligase binding"/>
    <property type="evidence" value="ECO:0007669"/>
    <property type="project" value="TreeGrafter"/>
</dbReference>
<protein>
    <submittedName>
        <fullName evidence="4">Coiled-coil domain-containing protein 50-like</fullName>
    </submittedName>
</protein>
<feature type="compositionally biased region" description="Polar residues" evidence="2">
    <location>
        <begin position="278"/>
        <end position="287"/>
    </location>
</feature>
<dbReference type="InterPro" id="IPR029311">
    <property type="entry name" value="CCDC50_N"/>
</dbReference>
<reference evidence="4 5" key="1">
    <citation type="submission" date="2015-08" db="EMBL/GenBank/DDBJ databases">
        <title>The genome of the Asian arowana (Scleropages formosus).</title>
        <authorList>
            <person name="Tan M.H."/>
            <person name="Gan H.M."/>
            <person name="Croft L.J."/>
            <person name="Austin C.M."/>
        </authorList>
    </citation>
    <scope>NUCLEOTIDE SEQUENCE [LARGE SCALE GENOMIC DNA]</scope>
    <source>
        <strain evidence="4">Aro1</strain>
    </source>
</reference>
<proteinExistence type="predicted"/>
<gene>
    <name evidence="4" type="ORF">Z043_103775</name>
</gene>
<dbReference type="PANTHER" id="PTHR22115:SF1">
    <property type="entry name" value="COILED-COIL DOMAIN-CONTAINING PROTEIN 50"/>
    <property type="match status" value="1"/>
</dbReference>
<organism evidence="4 5">
    <name type="scientific">Scleropages formosus</name>
    <name type="common">Asian bonytongue</name>
    <name type="synonym">Osteoglossum formosum</name>
    <dbReference type="NCBI Taxonomy" id="113540"/>
    <lineage>
        <taxon>Eukaryota</taxon>
        <taxon>Metazoa</taxon>
        <taxon>Chordata</taxon>
        <taxon>Craniata</taxon>
        <taxon>Vertebrata</taxon>
        <taxon>Euteleostomi</taxon>
        <taxon>Actinopterygii</taxon>
        <taxon>Neopterygii</taxon>
        <taxon>Teleostei</taxon>
        <taxon>Osteoglossocephala</taxon>
        <taxon>Osteoglossomorpha</taxon>
        <taxon>Osteoglossiformes</taxon>
        <taxon>Osteoglossidae</taxon>
        <taxon>Scleropages</taxon>
    </lineage>
</organism>
<feature type="region of interest" description="Disordered" evidence="2">
    <location>
        <begin position="215"/>
        <end position="299"/>
    </location>
</feature>
<dbReference type="Proteomes" id="UP000034805">
    <property type="component" value="Unassembled WGS sequence"/>
</dbReference>
<dbReference type="Pfam" id="PF15295">
    <property type="entry name" value="CCDC50_N"/>
    <property type="match status" value="1"/>
</dbReference>
<sequence length="429" mass="49090">CRDFAVLEDHSLAHSLQEQEIESHLASNVHRSRLVQQDIQVARQLQEEEDLAARARARQLHGKMERSDGEVAQEMQERLVHQAWLLRQQEEKDEAIARKLQEKEVKERRKKRSTKQVVTFEEPHYEDKGGTVGVGGLQLSLPCWNTQAQYGTGDVTKSIAHLDMQDQEFKDLKVARRLQEEELKASQLDKRAAQVAKDEEIARLIMEEEKKNFMKSKNWDKRRPQGDFKQSGSEGVARPRSQEEGEINRTRSQKPVRPPPPSYKYENVESTYMPLKPSYSSQPSSRPEATHKDFDRTPAPGEGCAAVNSLWGVPLSPGITLWLQQVPLSIMRTPFTVVDPGGCDLRCNSSRLQVLSHSRLGRIFRKNRSLKQKLARFSRTRENKSCNPTARLRRLRVHPGAARNPEPLRRGPCNTQVGTCLRGFQVTIR</sequence>
<dbReference type="EMBL" id="JARO02000971">
    <property type="protein sequence ID" value="KPP76843.1"/>
    <property type="molecule type" value="Genomic_DNA"/>
</dbReference>
<evidence type="ECO:0000256" key="1">
    <source>
        <dbReference type="ARBA" id="ARBA00023054"/>
    </source>
</evidence>
<feature type="non-terminal residue" evidence="4">
    <location>
        <position position="1"/>
    </location>
</feature>
<feature type="compositionally biased region" description="Basic and acidic residues" evidence="2">
    <location>
        <begin position="240"/>
        <end position="249"/>
    </location>
</feature>
<accession>A0A0P7UQV4</accession>
<dbReference type="InterPro" id="IPR039303">
    <property type="entry name" value="CCDC50"/>
</dbReference>
<keyword evidence="1" id="KW-0175">Coiled coil</keyword>
<evidence type="ECO:0000259" key="3">
    <source>
        <dbReference type="Pfam" id="PF15295"/>
    </source>
</evidence>
<evidence type="ECO:0000313" key="5">
    <source>
        <dbReference type="Proteomes" id="UP000034805"/>
    </source>
</evidence>
<dbReference type="PANTHER" id="PTHR22115">
    <property type="entry name" value="C3ORF6 PROTEIN-RELATED"/>
    <property type="match status" value="1"/>
</dbReference>
<feature type="domain" description="Coiled-coil" evidence="3">
    <location>
        <begin position="1"/>
        <end position="111"/>
    </location>
</feature>
<comment type="caution">
    <text evidence="4">The sequence shown here is derived from an EMBL/GenBank/DDBJ whole genome shotgun (WGS) entry which is preliminary data.</text>
</comment>
<dbReference type="GO" id="GO:0005737">
    <property type="term" value="C:cytoplasm"/>
    <property type="evidence" value="ECO:0007669"/>
    <property type="project" value="TreeGrafter"/>
</dbReference>
<feature type="compositionally biased region" description="Basic and acidic residues" evidence="2">
    <location>
        <begin position="215"/>
        <end position="226"/>
    </location>
</feature>
<evidence type="ECO:0000313" key="4">
    <source>
        <dbReference type="EMBL" id="KPP76843.1"/>
    </source>
</evidence>